<dbReference type="InterPro" id="IPR023347">
    <property type="entry name" value="Lysozyme_dom_sf"/>
</dbReference>
<keyword evidence="4 7" id="KW-0378">Hydrolase</keyword>
<dbReference type="PANTHER" id="PTHR38107">
    <property type="match status" value="1"/>
</dbReference>
<dbReference type="CDD" id="cd00737">
    <property type="entry name" value="lyz_endolysin_autolysin"/>
    <property type="match status" value="1"/>
</dbReference>
<dbReference type="InterPro" id="IPR023346">
    <property type="entry name" value="Lysozyme-like_dom_sf"/>
</dbReference>
<dbReference type="Proteomes" id="UP000216442">
    <property type="component" value="Unassembled WGS sequence"/>
</dbReference>
<proteinExistence type="inferred from homology"/>
<evidence type="ECO:0000256" key="7">
    <source>
        <dbReference type="RuleBase" id="RU003788"/>
    </source>
</evidence>
<dbReference type="AlphaFoldDB" id="A0A271LNT6"/>
<dbReference type="InterPro" id="IPR033907">
    <property type="entry name" value="Endolysin_autolysin"/>
</dbReference>
<keyword evidence="10" id="KW-1185">Reference proteome</keyword>
<evidence type="ECO:0000256" key="3">
    <source>
        <dbReference type="ARBA" id="ARBA00022638"/>
    </source>
</evidence>
<dbReference type="SUPFAM" id="SSF53955">
    <property type="entry name" value="Lysozyme-like"/>
    <property type="match status" value="1"/>
</dbReference>
<dbReference type="OrthoDB" id="5327667at2"/>
<dbReference type="HAMAP" id="MF_04110">
    <property type="entry name" value="ENDOLYSIN_T4"/>
    <property type="match status" value="1"/>
</dbReference>
<evidence type="ECO:0000313" key="10">
    <source>
        <dbReference type="Proteomes" id="UP000216442"/>
    </source>
</evidence>
<name>A0A271LNT6_9HYPH</name>
<dbReference type="InterPro" id="IPR051018">
    <property type="entry name" value="Bacteriophage_GH24"/>
</dbReference>
<keyword evidence="5" id="KW-1035">Host cytoplasm</keyword>
<reference evidence="9 10" key="1">
    <citation type="submission" date="2017-08" db="EMBL/GenBank/DDBJ databases">
        <title>Mesorhizobium wenxinae sp. nov., a novel rhizobial species isolated from root nodules of chickpea (Cicer arietinum L.).</title>
        <authorList>
            <person name="Zhang J."/>
        </authorList>
    </citation>
    <scope>NUCLEOTIDE SEQUENCE [LARGE SCALE GENOMIC DNA]</scope>
    <source>
        <strain evidence="9 10">SDW018</strain>
    </source>
</reference>
<dbReference type="GO" id="GO:0003796">
    <property type="term" value="F:lysozyme activity"/>
    <property type="evidence" value="ECO:0007669"/>
    <property type="project" value="UniProtKB-EC"/>
</dbReference>
<protein>
    <recommendedName>
        <fullName evidence="7">Lysozyme</fullName>
        <ecNumber evidence="7">3.2.1.17</ecNumber>
    </recommendedName>
</protein>
<dbReference type="GO" id="GO:0031640">
    <property type="term" value="P:killing of cells of another organism"/>
    <property type="evidence" value="ECO:0007669"/>
    <property type="project" value="UniProtKB-KW"/>
</dbReference>
<dbReference type="Pfam" id="PF00959">
    <property type="entry name" value="Phage_lysozyme"/>
    <property type="match status" value="1"/>
</dbReference>
<dbReference type="GO" id="GO:0016998">
    <property type="term" value="P:cell wall macromolecule catabolic process"/>
    <property type="evidence" value="ECO:0007669"/>
    <property type="project" value="InterPro"/>
</dbReference>
<gene>
    <name evidence="9" type="ORF">CIT26_11885</name>
</gene>
<evidence type="ECO:0000256" key="8">
    <source>
        <dbReference type="SAM" id="MobiDB-lite"/>
    </source>
</evidence>
<keyword evidence="2 7" id="KW-0929">Antimicrobial</keyword>
<dbReference type="EMBL" id="NPKJ01000040">
    <property type="protein sequence ID" value="PAQ09734.1"/>
    <property type="molecule type" value="Genomic_DNA"/>
</dbReference>
<dbReference type="InterPro" id="IPR034690">
    <property type="entry name" value="Endolysin_T4_type"/>
</dbReference>
<evidence type="ECO:0000313" key="9">
    <source>
        <dbReference type="EMBL" id="PAQ09734.1"/>
    </source>
</evidence>
<comment type="catalytic activity">
    <reaction evidence="1 7">
        <text>Hydrolysis of (1-&gt;4)-beta-linkages between N-acetylmuramic acid and N-acetyl-D-glucosamine residues in a peptidoglycan and between N-acetyl-D-glucosamine residues in chitodextrins.</text>
        <dbReference type="EC" id="3.2.1.17"/>
    </reaction>
</comment>
<evidence type="ECO:0000256" key="2">
    <source>
        <dbReference type="ARBA" id="ARBA00022529"/>
    </source>
</evidence>
<accession>A0A271LNT6</accession>
<feature type="compositionally biased region" description="Pro residues" evidence="8">
    <location>
        <begin position="160"/>
        <end position="169"/>
    </location>
</feature>
<dbReference type="PANTHER" id="PTHR38107:SF3">
    <property type="entry name" value="LYSOZYME RRRD-RELATED"/>
    <property type="match status" value="1"/>
</dbReference>
<organism evidence="9 10">
    <name type="scientific">Mesorhizobium temperatum</name>
    <dbReference type="NCBI Taxonomy" id="241416"/>
    <lineage>
        <taxon>Bacteria</taxon>
        <taxon>Pseudomonadati</taxon>
        <taxon>Pseudomonadota</taxon>
        <taxon>Alphaproteobacteria</taxon>
        <taxon>Hyphomicrobiales</taxon>
        <taxon>Phyllobacteriaceae</taxon>
        <taxon>Mesorhizobium</taxon>
    </lineage>
</organism>
<dbReference type="Gene3D" id="1.10.530.40">
    <property type="match status" value="1"/>
</dbReference>
<dbReference type="GO" id="GO:0009253">
    <property type="term" value="P:peptidoglycan catabolic process"/>
    <property type="evidence" value="ECO:0007669"/>
    <property type="project" value="InterPro"/>
</dbReference>
<feature type="region of interest" description="Disordered" evidence="8">
    <location>
        <begin position="149"/>
        <end position="169"/>
    </location>
</feature>
<dbReference type="InterPro" id="IPR002196">
    <property type="entry name" value="Glyco_hydro_24"/>
</dbReference>
<dbReference type="GO" id="GO:0042742">
    <property type="term" value="P:defense response to bacterium"/>
    <property type="evidence" value="ECO:0007669"/>
    <property type="project" value="UniProtKB-KW"/>
</dbReference>
<evidence type="ECO:0000256" key="1">
    <source>
        <dbReference type="ARBA" id="ARBA00000632"/>
    </source>
</evidence>
<evidence type="ECO:0000256" key="4">
    <source>
        <dbReference type="ARBA" id="ARBA00022801"/>
    </source>
</evidence>
<dbReference type="RefSeq" id="WP_095492752.1">
    <property type="nucleotide sequence ID" value="NZ_NPKJ01000040.1"/>
</dbReference>
<keyword evidence="6 7" id="KW-0326">Glycosidase</keyword>
<sequence length="206" mass="21608">MKTSSAGRAAIARREGNVLTAYLDSVGVWTIGVGHTSVAGPPKVSKGLKITAAQSDEILQRDLAGVEASVSAMVKVPLNQSEFDALVSLVFNIGAGGFKGSSVLRNLNAGNRRGAADSMLAWNKGTIGGKKVVLKGLANRRADERAQFLSGAPVAASPTPAKPIPAPQPPIAPKPPLVAPVPPEYPERNWLWAALFAILKWIFGRK</sequence>
<evidence type="ECO:0000256" key="6">
    <source>
        <dbReference type="ARBA" id="ARBA00023295"/>
    </source>
</evidence>
<dbReference type="EC" id="3.2.1.17" evidence="7"/>
<evidence type="ECO:0000256" key="5">
    <source>
        <dbReference type="ARBA" id="ARBA00023200"/>
    </source>
</evidence>
<keyword evidence="3 7" id="KW-0081">Bacteriolytic enzyme</keyword>
<comment type="similarity">
    <text evidence="7">Belongs to the glycosyl hydrolase 24 family.</text>
</comment>
<comment type="caution">
    <text evidence="9">The sequence shown here is derived from an EMBL/GenBank/DDBJ whole genome shotgun (WGS) entry which is preliminary data.</text>
</comment>